<dbReference type="Pfam" id="PF01023">
    <property type="entry name" value="S_100"/>
    <property type="match status" value="1"/>
</dbReference>
<keyword evidence="4" id="KW-0106">Calcium</keyword>
<dbReference type="GO" id="GO:0005509">
    <property type="term" value="F:calcium ion binding"/>
    <property type="evidence" value="ECO:0007669"/>
    <property type="project" value="InterPro"/>
</dbReference>
<dbReference type="GO" id="GO:0070062">
    <property type="term" value="C:extracellular exosome"/>
    <property type="evidence" value="ECO:0007669"/>
    <property type="project" value="TreeGrafter"/>
</dbReference>
<reference evidence="6" key="1">
    <citation type="journal article" date="2022" name="bioRxiv">
        <title>Sequencing and chromosome-scale assembly of the giantPleurodeles waltlgenome.</title>
        <authorList>
            <person name="Brown T."/>
            <person name="Elewa A."/>
            <person name="Iarovenko S."/>
            <person name="Subramanian E."/>
            <person name="Araus A.J."/>
            <person name="Petzold A."/>
            <person name="Susuki M."/>
            <person name="Suzuki K.-i.T."/>
            <person name="Hayashi T."/>
            <person name="Toyoda A."/>
            <person name="Oliveira C."/>
            <person name="Osipova E."/>
            <person name="Leigh N.D."/>
            <person name="Simon A."/>
            <person name="Yun M.H."/>
        </authorList>
    </citation>
    <scope>NUCLEOTIDE SEQUENCE</scope>
    <source>
        <strain evidence="6">20211129_DDA</strain>
        <tissue evidence="6">Liver</tissue>
    </source>
</reference>
<dbReference type="FunFam" id="1.10.238.10:FF:000044">
    <property type="entry name" value="Protein S100"/>
    <property type="match status" value="1"/>
</dbReference>
<keyword evidence="7" id="KW-1185">Reference proteome</keyword>
<dbReference type="InterPro" id="IPR001751">
    <property type="entry name" value="S100/CaBP7/8-like_CS"/>
</dbReference>
<keyword evidence="3" id="KW-0677">Repeat</keyword>
<dbReference type="InterPro" id="IPR013787">
    <property type="entry name" value="S100_Ca-bd_sub"/>
</dbReference>
<dbReference type="EMBL" id="JANPWB010000001">
    <property type="protein sequence ID" value="KAJ1214022.1"/>
    <property type="molecule type" value="Genomic_DNA"/>
</dbReference>
<dbReference type="Gene3D" id="1.10.238.10">
    <property type="entry name" value="EF-hand"/>
    <property type="match status" value="1"/>
</dbReference>
<accession>A0AAV7WN27</accession>
<evidence type="ECO:0000256" key="2">
    <source>
        <dbReference type="ARBA" id="ARBA00022723"/>
    </source>
</evidence>
<dbReference type="Proteomes" id="UP001066276">
    <property type="component" value="Chromosome 1_1"/>
</dbReference>
<dbReference type="SMART" id="SM01394">
    <property type="entry name" value="S_100"/>
    <property type="match status" value="1"/>
</dbReference>
<dbReference type="PANTHER" id="PTHR11639">
    <property type="entry name" value="S100 CALCIUM-BINDING PROTEIN"/>
    <property type="match status" value="1"/>
</dbReference>
<dbReference type="GO" id="GO:0005737">
    <property type="term" value="C:cytoplasm"/>
    <property type="evidence" value="ECO:0007669"/>
    <property type="project" value="TreeGrafter"/>
</dbReference>
<protein>
    <recommendedName>
        <fullName evidence="5">EF-hand domain-containing protein</fullName>
    </recommendedName>
</protein>
<dbReference type="InterPro" id="IPR002048">
    <property type="entry name" value="EF_hand_dom"/>
</dbReference>
<keyword evidence="2" id="KW-0479">Metal-binding</keyword>
<evidence type="ECO:0000256" key="1">
    <source>
        <dbReference type="ARBA" id="ARBA00007323"/>
    </source>
</evidence>
<comment type="caution">
    <text evidence="6">The sequence shown here is derived from an EMBL/GenBank/DDBJ whole genome shotgun (WGS) entry which is preliminary data.</text>
</comment>
<dbReference type="CDD" id="cd00213">
    <property type="entry name" value="S-100"/>
    <property type="match status" value="1"/>
</dbReference>
<evidence type="ECO:0000313" key="6">
    <source>
        <dbReference type="EMBL" id="KAJ1214022.1"/>
    </source>
</evidence>
<evidence type="ECO:0000313" key="7">
    <source>
        <dbReference type="Proteomes" id="UP001066276"/>
    </source>
</evidence>
<evidence type="ECO:0000256" key="4">
    <source>
        <dbReference type="ARBA" id="ARBA00022837"/>
    </source>
</evidence>
<evidence type="ECO:0000259" key="5">
    <source>
        <dbReference type="PROSITE" id="PS50222"/>
    </source>
</evidence>
<gene>
    <name evidence="6" type="ORF">NDU88_001650</name>
</gene>
<dbReference type="InterPro" id="IPR034325">
    <property type="entry name" value="S-100_dom"/>
</dbReference>
<name>A0AAV7WN27_PLEWA</name>
<dbReference type="GO" id="GO:0043542">
    <property type="term" value="P:endothelial cell migration"/>
    <property type="evidence" value="ECO:0007669"/>
    <property type="project" value="TreeGrafter"/>
</dbReference>
<dbReference type="GO" id="GO:0046914">
    <property type="term" value="F:transition metal ion binding"/>
    <property type="evidence" value="ECO:0007669"/>
    <property type="project" value="InterPro"/>
</dbReference>
<dbReference type="PANTHER" id="PTHR11639:SF134">
    <property type="entry name" value="PROTEIN S100-A1-RELATED"/>
    <property type="match status" value="1"/>
</dbReference>
<dbReference type="GO" id="GO:0048306">
    <property type="term" value="F:calcium-dependent protein binding"/>
    <property type="evidence" value="ECO:0007669"/>
    <property type="project" value="TreeGrafter"/>
</dbReference>
<dbReference type="AlphaFoldDB" id="A0AAV7WN27"/>
<dbReference type="PROSITE" id="PS50222">
    <property type="entry name" value="EF_HAND_2"/>
    <property type="match status" value="1"/>
</dbReference>
<comment type="similarity">
    <text evidence="1">Belongs to the S-100 family.</text>
</comment>
<feature type="domain" description="EF-hand" evidence="5">
    <location>
        <begin position="49"/>
        <end position="84"/>
    </location>
</feature>
<dbReference type="InterPro" id="IPR011992">
    <property type="entry name" value="EF-hand-dom_pair"/>
</dbReference>
<dbReference type="SMART" id="SM00054">
    <property type="entry name" value="EFh"/>
    <property type="match status" value="1"/>
</dbReference>
<dbReference type="PROSITE" id="PS00303">
    <property type="entry name" value="S100_CABP"/>
    <property type="match status" value="1"/>
</dbReference>
<dbReference type="SUPFAM" id="SSF47473">
    <property type="entry name" value="EF-hand"/>
    <property type="match status" value="1"/>
</dbReference>
<evidence type="ECO:0000256" key="3">
    <source>
        <dbReference type="ARBA" id="ARBA00022737"/>
    </source>
</evidence>
<organism evidence="6 7">
    <name type="scientific">Pleurodeles waltl</name>
    <name type="common">Iberian ribbed newt</name>
    <dbReference type="NCBI Taxonomy" id="8319"/>
    <lineage>
        <taxon>Eukaryota</taxon>
        <taxon>Metazoa</taxon>
        <taxon>Chordata</taxon>
        <taxon>Craniata</taxon>
        <taxon>Vertebrata</taxon>
        <taxon>Euteleostomi</taxon>
        <taxon>Amphibia</taxon>
        <taxon>Batrachia</taxon>
        <taxon>Caudata</taxon>
        <taxon>Salamandroidea</taxon>
        <taxon>Salamandridae</taxon>
        <taxon>Pleurodelinae</taxon>
        <taxon>Pleurodeles</taxon>
    </lineage>
</organism>
<sequence>MSQLEQAMALIIGVFDKYSGTEGNKFTLTKGELKTLMEKELPNFLESAKDKDAVDKLMKDLDENGDSEVDFNEFIIFVAALTCICHKYFENKPPK</sequence>
<proteinExistence type="inferred from homology"/>